<name>A0A9W7B2B0_9STRA</name>
<dbReference type="EMBL" id="BRXY01000219">
    <property type="protein sequence ID" value="GMH78265.1"/>
    <property type="molecule type" value="Genomic_DNA"/>
</dbReference>
<sequence>MYTASALYSTAMGASVEATESESLAVSGNVHSKNAFLHADERLVTGVTDVDTDGSLEAILGLRVVSSRPSEAHCKHMNKTETECENNARSVGLLGQQVQETMPEAVSSGTSMKLVGSDESIDNVVGLNVHAMLANLVGGMQAQAREIEELKALVKEQSVEIEALRK</sequence>
<evidence type="ECO:0000313" key="2">
    <source>
        <dbReference type="EMBL" id="GMH78265.1"/>
    </source>
</evidence>
<dbReference type="Pfam" id="PF13884">
    <property type="entry name" value="Peptidase_S74"/>
    <property type="match status" value="1"/>
</dbReference>
<keyword evidence="3" id="KW-1185">Reference proteome</keyword>
<dbReference type="InterPro" id="IPR030392">
    <property type="entry name" value="S74_ICA"/>
</dbReference>
<dbReference type="OrthoDB" id="27041at2759"/>
<accession>A0A9W7B2B0</accession>
<dbReference type="Proteomes" id="UP001165085">
    <property type="component" value="Unassembled WGS sequence"/>
</dbReference>
<comment type="caution">
    <text evidence="2">The sequence shown here is derived from an EMBL/GenBank/DDBJ whole genome shotgun (WGS) entry which is preliminary data.</text>
</comment>
<gene>
    <name evidence="2" type="ORF">TrST_g5048</name>
</gene>
<evidence type="ECO:0000313" key="3">
    <source>
        <dbReference type="Proteomes" id="UP001165085"/>
    </source>
</evidence>
<proteinExistence type="predicted"/>
<feature type="domain" description="Peptidase S74" evidence="1">
    <location>
        <begin position="40"/>
        <end position="106"/>
    </location>
</feature>
<dbReference type="AlphaFoldDB" id="A0A9W7B2B0"/>
<evidence type="ECO:0000259" key="1">
    <source>
        <dbReference type="Pfam" id="PF13884"/>
    </source>
</evidence>
<organism evidence="2 3">
    <name type="scientific">Triparma strigata</name>
    <dbReference type="NCBI Taxonomy" id="1606541"/>
    <lineage>
        <taxon>Eukaryota</taxon>
        <taxon>Sar</taxon>
        <taxon>Stramenopiles</taxon>
        <taxon>Ochrophyta</taxon>
        <taxon>Bolidophyceae</taxon>
        <taxon>Parmales</taxon>
        <taxon>Triparmaceae</taxon>
        <taxon>Triparma</taxon>
    </lineage>
</organism>
<reference evidence="3" key="1">
    <citation type="journal article" date="2023" name="Commun. Biol.">
        <title>Genome analysis of Parmales, the sister group of diatoms, reveals the evolutionary specialization of diatoms from phago-mixotrophs to photoautotrophs.</title>
        <authorList>
            <person name="Ban H."/>
            <person name="Sato S."/>
            <person name="Yoshikawa S."/>
            <person name="Yamada K."/>
            <person name="Nakamura Y."/>
            <person name="Ichinomiya M."/>
            <person name="Sato N."/>
            <person name="Blanc-Mathieu R."/>
            <person name="Endo H."/>
            <person name="Kuwata A."/>
            <person name="Ogata H."/>
        </authorList>
    </citation>
    <scope>NUCLEOTIDE SEQUENCE [LARGE SCALE GENOMIC DNA]</scope>
    <source>
        <strain evidence="3">NIES 3701</strain>
    </source>
</reference>
<protein>
    <recommendedName>
        <fullName evidence="1">Peptidase S74 domain-containing protein</fullName>
    </recommendedName>
</protein>